<comment type="caution">
    <text evidence="1">The sequence shown here is derived from an EMBL/GenBank/DDBJ whole genome shotgun (WGS) entry which is preliminary data.</text>
</comment>
<accession>A0A1F4WHU2</accession>
<dbReference type="EMBL" id="MEWA01000029">
    <property type="protein sequence ID" value="OGC68987.1"/>
    <property type="molecule type" value="Genomic_DNA"/>
</dbReference>
<sequence length="148" mass="16197">MQIAIGVTCVIYLVLSVANLLMDVRLNAAKVDLDSAYEAAAVYKEDAAAIQEIDRKTAFYKNIQNSRSLVGEKSSVLFEELGGTMSVVSSSLTPQSFKITLEGSSPLDFAKLLNKYLESGLVESISIKSAELQRSKNNYKVDFEGVFK</sequence>
<name>A0A1F4WHU2_UNCKA</name>
<organism evidence="1 2">
    <name type="scientific">candidate division WWE3 bacterium RIFOXYC1_FULL_39_7</name>
    <dbReference type="NCBI Taxonomy" id="1802643"/>
    <lineage>
        <taxon>Bacteria</taxon>
        <taxon>Katanobacteria</taxon>
    </lineage>
</organism>
<evidence type="ECO:0000313" key="2">
    <source>
        <dbReference type="Proteomes" id="UP000179113"/>
    </source>
</evidence>
<dbReference type="AlphaFoldDB" id="A0A1F4WHU2"/>
<gene>
    <name evidence="1" type="ORF">A2415_04280</name>
</gene>
<evidence type="ECO:0000313" key="1">
    <source>
        <dbReference type="EMBL" id="OGC68987.1"/>
    </source>
</evidence>
<reference evidence="1 2" key="1">
    <citation type="journal article" date="2016" name="Nat. Commun.">
        <title>Thousands of microbial genomes shed light on interconnected biogeochemical processes in an aquifer system.</title>
        <authorList>
            <person name="Anantharaman K."/>
            <person name="Brown C.T."/>
            <person name="Hug L.A."/>
            <person name="Sharon I."/>
            <person name="Castelle C.J."/>
            <person name="Probst A.J."/>
            <person name="Thomas B.C."/>
            <person name="Singh A."/>
            <person name="Wilkins M.J."/>
            <person name="Karaoz U."/>
            <person name="Brodie E.L."/>
            <person name="Williams K.H."/>
            <person name="Hubbard S.S."/>
            <person name="Banfield J.F."/>
        </authorList>
    </citation>
    <scope>NUCLEOTIDE SEQUENCE [LARGE SCALE GENOMIC DNA]</scope>
</reference>
<dbReference type="Proteomes" id="UP000179113">
    <property type="component" value="Unassembled WGS sequence"/>
</dbReference>
<protein>
    <submittedName>
        <fullName evidence="1">Uncharacterized protein</fullName>
    </submittedName>
</protein>
<proteinExistence type="predicted"/>